<feature type="transmembrane region" description="Helical" evidence="5">
    <location>
        <begin position="102"/>
        <end position="121"/>
    </location>
</feature>
<name>A0ABR8K614_9NOSO</name>
<keyword evidence="3 5" id="KW-1133">Transmembrane helix</keyword>
<feature type="domain" description="O-antigen ligase-related" evidence="6">
    <location>
        <begin position="242"/>
        <end position="390"/>
    </location>
</feature>
<dbReference type="RefSeq" id="WP_190954370.1">
    <property type="nucleotide sequence ID" value="NZ_JACJTU010000005.1"/>
</dbReference>
<protein>
    <submittedName>
        <fullName evidence="7">Polymerase</fullName>
    </submittedName>
</protein>
<feature type="transmembrane region" description="Helical" evidence="5">
    <location>
        <begin position="69"/>
        <end position="90"/>
    </location>
</feature>
<feature type="transmembrane region" description="Helical" evidence="5">
    <location>
        <begin position="416"/>
        <end position="433"/>
    </location>
</feature>
<dbReference type="InterPro" id="IPR007016">
    <property type="entry name" value="O-antigen_ligase-rel_domated"/>
</dbReference>
<evidence type="ECO:0000259" key="6">
    <source>
        <dbReference type="Pfam" id="PF04932"/>
    </source>
</evidence>
<dbReference type="Proteomes" id="UP000637383">
    <property type="component" value="Unassembled WGS sequence"/>
</dbReference>
<dbReference type="InterPro" id="IPR051533">
    <property type="entry name" value="WaaL-like"/>
</dbReference>
<keyword evidence="2 5" id="KW-0812">Transmembrane</keyword>
<evidence type="ECO:0000256" key="2">
    <source>
        <dbReference type="ARBA" id="ARBA00022692"/>
    </source>
</evidence>
<accession>A0ABR8K614</accession>
<feature type="transmembrane region" description="Helical" evidence="5">
    <location>
        <begin position="162"/>
        <end position="183"/>
    </location>
</feature>
<evidence type="ECO:0000313" key="7">
    <source>
        <dbReference type="EMBL" id="MBD2733617.1"/>
    </source>
</evidence>
<evidence type="ECO:0000256" key="1">
    <source>
        <dbReference type="ARBA" id="ARBA00004141"/>
    </source>
</evidence>
<dbReference type="PANTHER" id="PTHR37422">
    <property type="entry name" value="TEICHURONIC ACID BIOSYNTHESIS PROTEIN TUAE"/>
    <property type="match status" value="1"/>
</dbReference>
<feature type="transmembrane region" description="Helical" evidence="5">
    <location>
        <begin position="241"/>
        <end position="271"/>
    </location>
</feature>
<sequence length="484" mass="53923">MLTNQRSLIPKIGLVGVGIGLLTAFTPVYLGLVVGAIAVVLLFFANFEQTVLALLILRSALDPFSARQIPSLFAIGVDVLTLLYVVITLLTGRTVRTDKFWWFFAGWVALQGLGVILIPLGEQDLDAGAFVDSIREWVRLFSSLMVYLLVMQLQDRLHPQKIISALFFALILPLTAATMQMLVPVSMLPGILQATKDPISGEISRINGTLGLANTFATFLLLFIGLTYWKLNQSQHRWPWVILLVVLGFFYVSTKTLFSLIMLAIFILVLIAPRLSLINLIGGAFLFAVVIGLFASTEFGQQRLASLTQTPLLNPDLDISRAILLSHGDGNSFNWRLAQWSLLIQAWGQSPILGYGLATSRYLTIYNNYAHNDYVRALVEGGIFGLLAFLFFLSIEATHLIQLVRRTSSTKAQQDLCRVLLAILAAVAIGMITENIWSHTTFFFYWWTLFAVATWNWDRGVGEMREMGRWGDGEKITPHHPTSP</sequence>
<feature type="transmembrane region" description="Helical" evidence="5">
    <location>
        <begin position="277"/>
        <end position="295"/>
    </location>
</feature>
<evidence type="ECO:0000256" key="3">
    <source>
        <dbReference type="ARBA" id="ARBA00022989"/>
    </source>
</evidence>
<organism evidence="7 8">
    <name type="scientific">Nostoc paludosum FACHB-159</name>
    <dbReference type="NCBI Taxonomy" id="2692908"/>
    <lineage>
        <taxon>Bacteria</taxon>
        <taxon>Bacillati</taxon>
        <taxon>Cyanobacteriota</taxon>
        <taxon>Cyanophyceae</taxon>
        <taxon>Nostocales</taxon>
        <taxon>Nostocaceae</taxon>
        <taxon>Nostoc</taxon>
    </lineage>
</organism>
<keyword evidence="4 5" id="KW-0472">Membrane</keyword>
<dbReference type="EMBL" id="JACJTU010000005">
    <property type="protein sequence ID" value="MBD2733617.1"/>
    <property type="molecule type" value="Genomic_DNA"/>
</dbReference>
<gene>
    <name evidence="7" type="ORF">H6H03_06775</name>
</gene>
<proteinExistence type="predicted"/>
<dbReference type="PANTHER" id="PTHR37422:SF23">
    <property type="entry name" value="TEICHURONIC ACID BIOSYNTHESIS PROTEIN TUAE"/>
    <property type="match status" value="1"/>
</dbReference>
<keyword evidence="8" id="KW-1185">Reference proteome</keyword>
<comment type="subcellular location">
    <subcellularLocation>
        <location evidence="1">Membrane</location>
        <topology evidence="1">Multi-pass membrane protein</topology>
    </subcellularLocation>
</comment>
<comment type="caution">
    <text evidence="7">The sequence shown here is derived from an EMBL/GenBank/DDBJ whole genome shotgun (WGS) entry which is preliminary data.</text>
</comment>
<evidence type="ECO:0000256" key="5">
    <source>
        <dbReference type="SAM" id="Phobius"/>
    </source>
</evidence>
<evidence type="ECO:0000256" key="4">
    <source>
        <dbReference type="ARBA" id="ARBA00023136"/>
    </source>
</evidence>
<feature type="transmembrane region" description="Helical" evidence="5">
    <location>
        <begin position="12"/>
        <end position="45"/>
    </location>
</feature>
<dbReference type="Pfam" id="PF04932">
    <property type="entry name" value="Wzy_C"/>
    <property type="match status" value="1"/>
</dbReference>
<evidence type="ECO:0000313" key="8">
    <source>
        <dbReference type="Proteomes" id="UP000637383"/>
    </source>
</evidence>
<feature type="transmembrane region" description="Helical" evidence="5">
    <location>
        <begin position="210"/>
        <end position="229"/>
    </location>
</feature>
<feature type="transmembrane region" description="Helical" evidence="5">
    <location>
        <begin position="383"/>
        <end position="404"/>
    </location>
</feature>
<reference evidence="7 8" key="1">
    <citation type="journal article" date="2020" name="ISME J.">
        <title>Comparative genomics reveals insights into cyanobacterial evolution and habitat adaptation.</title>
        <authorList>
            <person name="Chen M.Y."/>
            <person name="Teng W.K."/>
            <person name="Zhao L."/>
            <person name="Hu C.X."/>
            <person name="Zhou Y.K."/>
            <person name="Han B.P."/>
            <person name="Song L.R."/>
            <person name="Shu W.S."/>
        </authorList>
    </citation>
    <scope>NUCLEOTIDE SEQUENCE [LARGE SCALE GENOMIC DNA]</scope>
    <source>
        <strain evidence="7 8">FACHB-159</strain>
    </source>
</reference>